<dbReference type="CDD" id="cd05233">
    <property type="entry name" value="SDR_c"/>
    <property type="match status" value="1"/>
</dbReference>
<keyword evidence="5" id="KW-1185">Reference proteome</keyword>
<dbReference type="PRINTS" id="PR00080">
    <property type="entry name" value="SDRFAMILY"/>
</dbReference>
<dbReference type="Gene3D" id="3.40.50.720">
    <property type="entry name" value="NAD(P)-binding Rossmann-like Domain"/>
    <property type="match status" value="1"/>
</dbReference>
<dbReference type="Proteomes" id="UP000244892">
    <property type="component" value="Chromosome"/>
</dbReference>
<evidence type="ECO:0000313" key="5">
    <source>
        <dbReference type="Proteomes" id="UP000244892"/>
    </source>
</evidence>
<proteinExistence type="inferred from homology"/>
<dbReference type="EMBL" id="CP029210">
    <property type="protein sequence ID" value="AWI52611.1"/>
    <property type="molecule type" value="Genomic_DNA"/>
</dbReference>
<dbReference type="InterPro" id="IPR002347">
    <property type="entry name" value="SDR_fam"/>
</dbReference>
<evidence type="ECO:0000313" key="4">
    <source>
        <dbReference type="EMBL" id="AWI52611.1"/>
    </source>
</evidence>
<gene>
    <name evidence="4" type="ORF">DEH84_03650</name>
</gene>
<reference evidence="4 5" key="1">
    <citation type="submission" date="2018-05" db="EMBL/GenBank/DDBJ databases">
        <title>complete genome sequence of Aquabacterium olei NBRC 110486.</title>
        <authorList>
            <person name="Tang B."/>
            <person name="Chang J."/>
            <person name="Zhang L."/>
            <person name="Yang H."/>
        </authorList>
    </citation>
    <scope>NUCLEOTIDE SEQUENCE [LARGE SCALE GENOMIC DNA]</scope>
    <source>
        <strain evidence="4 5">NBRC 110486</strain>
    </source>
</reference>
<name>A0A2U8FNI0_9BURK</name>
<protein>
    <submittedName>
        <fullName evidence="4">Short-chain dehydrogenase</fullName>
    </submittedName>
</protein>
<dbReference type="SUPFAM" id="SSF51735">
    <property type="entry name" value="NAD(P)-binding Rossmann-fold domains"/>
    <property type="match status" value="1"/>
</dbReference>
<sequence>MPETVDLKDKVAFVTGAASGLGAAISRRLIERGARVVLADLAGDKAKMLADSLDPEGERTLPIRLDVSSEQGVSHAVGLCLQRFGALDILINNAGTDVTASLEEVGVEAWTRVLNTNLLGPFLLTKLALPALKDSDGGQGGQVVNITSTAAVRAWPNASAYHASKWGLLGLSRALHAELRSSGVRVSALVTGGMRTPFLLDRFPELDPQKLQDPARVAEAVCFMLDMPRDAIVAELTIVPPDETSWP</sequence>
<dbReference type="OrthoDB" id="196630at2"/>
<dbReference type="GO" id="GO:0016491">
    <property type="term" value="F:oxidoreductase activity"/>
    <property type="evidence" value="ECO:0007669"/>
    <property type="project" value="UniProtKB-KW"/>
</dbReference>
<dbReference type="Pfam" id="PF00106">
    <property type="entry name" value="adh_short"/>
    <property type="match status" value="1"/>
</dbReference>
<organism evidence="4 5">
    <name type="scientific">Aquabacterium olei</name>
    <dbReference type="NCBI Taxonomy" id="1296669"/>
    <lineage>
        <taxon>Bacteria</taxon>
        <taxon>Pseudomonadati</taxon>
        <taxon>Pseudomonadota</taxon>
        <taxon>Betaproteobacteria</taxon>
        <taxon>Burkholderiales</taxon>
        <taxon>Aquabacterium</taxon>
    </lineage>
</organism>
<dbReference type="KEGG" id="aon:DEH84_03650"/>
<evidence type="ECO:0000256" key="2">
    <source>
        <dbReference type="ARBA" id="ARBA00023002"/>
    </source>
</evidence>
<evidence type="ECO:0000256" key="1">
    <source>
        <dbReference type="ARBA" id="ARBA00006484"/>
    </source>
</evidence>
<keyword evidence="2" id="KW-0560">Oxidoreductase</keyword>
<dbReference type="FunFam" id="3.40.50.720:FF:000084">
    <property type="entry name" value="Short-chain dehydrogenase reductase"/>
    <property type="match status" value="1"/>
</dbReference>
<comment type="similarity">
    <text evidence="1 3">Belongs to the short-chain dehydrogenases/reductases (SDR) family.</text>
</comment>
<dbReference type="PANTHER" id="PTHR43669:SF3">
    <property type="entry name" value="ALCOHOL DEHYDROGENASE, PUTATIVE (AFU_ORTHOLOGUE AFUA_3G03445)-RELATED"/>
    <property type="match status" value="1"/>
</dbReference>
<dbReference type="PRINTS" id="PR00081">
    <property type="entry name" value="GDHRDH"/>
</dbReference>
<dbReference type="RefSeq" id="WP_109034854.1">
    <property type="nucleotide sequence ID" value="NZ_CP029210.1"/>
</dbReference>
<dbReference type="AlphaFoldDB" id="A0A2U8FNI0"/>
<dbReference type="InterPro" id="IPR036291">
    <property type="entry name" value="NAD(P)-bd_dom_sf"/>
</dbReference>
<dbReference type="PANTHER" id="PTHR43669">
    <property type="entry name" value="5-KETO-D-GLUCONATE 5-REDUCTASE"/>
    <property type="match status" value="1"/>
</dbReference>
<accession>A0A2U8FNI0</accession>
<evidence type="ECO:0000256" key="3">
    <source>
        <dbReference type="RuleBase" id="RU000363"/>
    </source>
</evidence>